<dbReference type="SMART" id="SM00304">
    <property type="entry name" value="HAMP"/>
    <property type="match status" value="1"/>
</dbReference>
<dbReference type="SMART" id="SM00283">
    <property type="entry name" value="MA"/>
    <property type="match status" value="1"/>
</dbReference>
<keyword evidence="4" id="KW-0472">Membrane</keyword>
<dbReference type="InterPro" id="IPR004089">
    <property type="entry name" value="MCPsignal_dom"/>
</dbReference>
<feature type="transmembrane region" description="Helical" evidence="4">
    <location>
        <begin position="303"/>
        <end position="325"/>
    </location>
</feature>
<dbReference type="RefSeq" id="WP_271712308.1">
    <property type="nucleotide sequence ID" value="NZ_AP024169.1"/>
</dbReference>
<dbReference type="Pfam" id="PF22673">
    <property type="entry name" value="MCP-like_PDC_1"/>
    <property type="match status" value="1"/>
</dbReference>
<dbReference type="CDD" id="cd12912">
    <property type="entry name" value="PDC2_MCP_like"/>
    <property type="match status" value="1"/>
</dbReference>
<dbReference type="PROSITE" id="PS50885">
    <property type="entry name" value="HAMP"/>
    <property type="match status" value="1"/>
</dbReference>
<dbReference type="PANTHER" id="PTHR32089:SF112">
    <property type="entry name" value="LYSOZYME-LIKE PROTEIN-RELATED"/>
    <property type="match status" value="1"/>
</dbReference>
<keyword evidence="4" id="KW-0812">Transmembrane</keyword>
<organism evidence="7 8">
    <name type="scientific">Anaeromicropila herbilytica</name>
    <dbReference type="NCBI Taxonomy" id="2785025"/>
    <lineage>
        <taxon>Bacteria</taxon>
        <taxon>Bacillati</taxon>
        <taxon>Bacillota</taxon>
        <taxon>Clostridia</taxon>
        <taxon>Lachnospirales</taxon>
        <taxon>Lachnospiraceae</taxon>
        <taxon>Anaeromicropila</taxon>
    </lineage>
</organism>
<proteinExistence type="inferred from homology"/>
<dbReference type="CDD" id="cd06225">
    <property type="entry name" value="HAMP"/>
    <property type="match status" value="1"/>
</dbReference>
<keyword evidence="4" id="KW-1133">Transmembrane helix</keyword>
<sequence length="682" mass="76081">MKFKKISTRMLTFLLSVILLSLILLSTISYRNSKHTIQSQIQTNMNSELYAVMNDIQLKLQKVSTMAEETAKSVSSTYTTTQLPQYETMLSKIIFDSDLVLGSGIWFEPYVFDKNEKYVGPYIHKDGENAKVSYEYSNADYDYFQYDWYKNAKESKSPTFSPLYYDQTLDTIMTSCSVPMYNEANFLGVITFDIQISSIQDLINHYKVGKSGTAFLLNSDGTFIANHSTKNIMKKSITKDSNTSLASLGKEIMKSKKGLGTYSLKQVKYNVYYSTIKDFGWKLAIQIPVSEINKPLDQMLTKLIIVSVLALLASILAIISEVHYVTKNIKKVTNFALKLSNGDFTTSKLDIKSRDELGTMALALNQMLEENSGIIRTISSDSIHLSDISQELDNTSNHLTLSFNEIENAVRMINEDMMSSSAATEEVNASSEEANASITYLSQETQKSYELATTIKKRAFDIEQKSKNSFDVAIQLAHKNEDNLNQSMEDAKIMDTISIMADSISDIAKQVNLLSLNASIEAARAGEHGKGFAVVANEIGNLSAETTNTVNEIKNTITLIQSAYNQLLTHSQFLLSFVKDTVTPDYQMFVDVAKQYGEDAESIEQIVTKISTMTQNIENVIGEVKDAIENVAEASQNTAENSVTVISHIDKLSQIVSAITQIVANEKDIATRLDSMVKKFSI</sequence>
<protein>
    <submittedName>
        <fullName evidence="7">Methyl-accepting chemotaxis protein</fullName>
    </submittedName>
</protein>
<dbReference type="Proteomes" id="UP000595897">
    <property type="component" value="Chromosome"/>
</dbReference>
<evidence type="ECO:0000256" key="1">
    <source>
        <dbReference type="ARBA" id="ARBA00023224"/>
    </source>
</evidence>
<dbReference type="Pfam" id="PF00672">
    <property type="entry name" value="HAMP"/>
    <property type="match status" value="1"/>
</dbReference>
<dbReference type="Gene3D" id="1.10.287.950">
    <property type="entry name" value="Methyl-accepting chemotaxis protein"/>
    <property type="match status" value="1"/>
</dbReference>
<dbReference type="PROSITE" id="PS50111">
    <property type="entry name" value="CHEMOTAXIS_TRANSDUC_2"/>
    <property type="match status" value="1"/>
</dbReference>
<reference evidence="7 8" key="1">
    <citation type="submission" date="2020-11" db="EMBL/GenBank/DDBJ databases">
        <title>Draft genome sequencing of a Lachnospiraceae strain isolated from anoxic soil subjected to BSD treatment.</title>
        <authorList>
            <person name="Uek A."/>
            <person name="Tonouchi A."/>
        </authorList>
    </citation>
    <scope>NUCLEOTIDE SEQUENCE [LARGE SCALE GENOMIC DNA]</scope>
    <source>
        <strain evidence="7 8">TB5</strain>
    </source>
</reference>
<feature type="domain" description="Methyl-accepting transducer" evidence="5">
    <location>
        <begin position="395"/>
        <end position="646"/>
    </location>
</feature>
<dbReference type="KEGG" id="ahb:bsdtb5_24600"/>
<dbReference type="InterPro" id="IPR029151">
    <property type="entry name" value="Sensor-like_sf"/>
</dbReference>
<evidence type="ECO:0000259" key="5">
    <source>
        <dbReference type="PROSITE" id="PS50111"/>
    </source>
</evidence>
<dbReference type="SUPFAM" id="SSF58104">
    <property type="entry name" value="Methyl-accepting chemotaxis protein (MCP) signaling domain"/>
    <property type="match status" value="1"/>
</dbReference>
<keyword evidence="8" id="KW-1185">Reference proteome</keyword>
<dbReference type="InterPro" id="IPR003660">
    <property type="entry name" value="HAMP_dom"/>
</dbReference>
<dbReference type="GO" id="GO:0007165">
    <property type="term" value="P:signal transduction"/>
    <property type="evidence" value="ECO:0007669"/>
    <property type="project" value="UniProtKB-KW"/>
</dbReference>
<dbReference type="Gene3D" id="3.30.450.20">
    <property type="entry name" value="PAS domain"/>
    <property type="match status" value="2"/>
</dbReference>
<evidence type="ECO:0000256" key="3">
    <source>
        <dbReference type="PROSITE-ProRule" id="PRU00284"/>
    </source>
</evidence>
<accession>A0A7R7ELD7</accession>
<keyword evidence="1 3" id="KW-0807">Transducer</keyword>
<dbReference type="SUPFAM" id="SSF103190">
    <property type="entry name" value="Sensory domain-like"/>
    <property type="match status" value="1"/>
</dbReference>
<gene>
    <name evidence="7" type="ORF">bsdtb5_24600</name>
</gene>
<dbReference type="CDD" id="cd12913">
    <property type="entry name" value="PDC1_MCP_like"/>
    <property type="match status" value="1"/>
</dbReference>
<name>A0A7R7ELD7_9FIRM</name>
<dbReference type="GO" id="GO:0016020">
    <property type="term" value="C:membrane"/>
    <property type="evidence" value="ECO:0007669"/>
    <property type="project" value="InterPro"/>
</dbReference>
<dbReference type="EMBL" id="AP024169">
    <property type="protein sequence ID" value="BCN31165.1"/>
    <property type="molecule type" value="Genomic_DNA"/>
</dbReference>
<evidence type="ECO:0000313" key="8">
    <source>
        <dbReference type="Proteomes" id="UP000595897"/>
    </source>
</evidence>
<evidence type="ECO:0000256" key="2">
    <source>
        <dbReference type="ARBA" id="ARBA00029447"/>
    </source>
</evidence>
<dbReference type="Gene3D" id="6.10.340.10">
    <property type="match status" value="1"/>
</dbReference>
<evidence type="ECO:0000313" key="7">
    <source>
        <dbReference type="EMBL" id="BCN31165.1"/>
    </source>
</evidence>
<evidence type="ECO:0000256" key="4">
    <source>
        <dbReference type="SAM" id="Phobius"/>
    </source>
</evidence>
<comment type="similarity">
    <text evidence="2">Belongs to the methyl-accepting chemotaxis (MCP) protein family.</text>
</comment>
<feature type="domain" description="HAMP" evidence="6">
    <location>
        <begin position="323"/>
        <end position="376"/>
    </location>
</feature>
<dbReference type="Pfam" id="PF00015">
    <property type="entry name" value="MCPsignal"/>
    <property type="match status" value="1"/>
</dbReference>
<evidence type="ECO:0000259" key="6">
    <source>
        <dbReference type="PROSITE" id="PS50885"/>
    </source>
</evidence>
<dbReference type="PANTHER" id="PTHR32089">
    <property type="entry name" value="METHYL-ACCEPTING CHEMOTAXIS PROTEIN MCPB"/>
    <property type="match status" value="1"/>
</dbReference>
<dbReference type="AlphaFoldDB" id="A0A7R7ELD7"/>